<keyword evidence="1" id="KW-1133">Transmembrane helix</keyword>
<dbReference type="AlphaFoldDB" id="A0A4U5QD40"/>
<organism evidence="2">
    <name type="scientific">Populus alba</name>
    <name type="common">White poplar</name>
    <dbReference type="NCBI Taxonomy" id="43335"/>
    <lineage>
        <taxon>Eukaryota</taxon>
        <taxon>Viridiplantae</taxon>
        <taxon>Streptophyta</taxon>
        <taxon>Embryophyta</taxon>
        <taxon>Tracheophyta</taxon>
        <taxon>Spermatophyta</taxon>
        <taxon>Magnoliopsida</taxon>
        <taxon>eudicotyledons</taxon>
        <taxon>Gunneridae</taxon>
        <taxon>Pentapetalae</taxon>
        <taxon>rosids</taxon>
        <taxon>fabids</taxon>
        <taxon>Malpighiales</taxon>
        <taxon>Salicaceae</taxon>
        <taxon>Saliceae</taxon>
        <taxon>Populus</taxon>
    </lineage>
</organism>
<proteinExistence type="predicted"/>
<feature type="transmembrane region" description="Helical" evidence="1">
    <location>
        <begin position="171"/>
        <end position="188"/>
    </location>
</feature>
<feature type="transmembrane region" description="Helical" evidence="1">
    <location>
        <begin position="147"/>
        <end position="165"/>
    </location>
</feature>
<feature type="transmembrane region" description="Helical" evidence="1">
    <location>
        <begin position="238"/>
        <end position="259"/>
    </location>
</feature>
<keyword evidence="1" id="KW-0472">Membrane</keyword>
<name>A0A4U5QD40_POPAL</name>
<comment type="caution">
    <text evidence="2">The sequence shown here is derived from an EMBL/GenBank/DDBJ whole genome shotgun (WGS) entry which is preliminary data.</text>
</comment>
<gene>
    <name evidence="2" type="ORF">D5086_0000120240</name>
</gene>
<protein>
    <submittedName>
        <fullName evidence="2">Uncharacterized protein</fullName>
    </submittedName>
</protein>
<evidence type="ECO:0000313" key="2">
    <source>
        <dbReference type="EMBL" id="TKS06827.1"/>
    </source>
</evidence>
<evidence type="ECO:0000256" key="1">
    <source>
        <dbReference type="SAM" id="Phobius"/>
    </source>
</evidence>
<dbReference type="EMBL" id="RCHU01000338">
    <property type="protein sequence ID" value="TKS06827.1"/>
    <property type="molecule type" value="Genomic_DNA"/>
</dbReference>
<reference evidence="2" key="1">
    <citation type="submission" date="2018-10" db="EMBL/GenBank/DDBJ databases">
        <title>Population genomic analysis revealed the cold adaptation of white poplar.</title>
        <authorList>
            <person name="Liu Y.-J."/>
        </authorList>
    </citation>
    <scope>NUCLEOTIDE SEQUENCE [LARGE SCALE GENOMIC DNA]</scope>
    <source>
        <strain evidence="2">PAL-ZL1</strain>
    </source>
</reference>
<feature type="transmembrane region" description="Helical" evidence="1">
    <location>
        <begin position="200"/>
        <end position="218"/>
    </location>
</feature>
<sequence>MEPRIVNHLQNKRIEFDRDTLENILGVNNEGLRVYEVKSIPTIGDFMYDKPSVMPSPLALKGLGFFILLVYGLISSTPDYGRVSSTSRLATVWFLHPVAPADAVSLVCLNAPIVSSWPIWRFCVLYLCTAVDVALDMSGVLLAEDFFVYCGLFVAALCSLSLPSFTWTAGIPLWLALGCLLRLFKLQLGGLLHLLSWRRIVLVYALPCLFRCYAVNSLPRLAGLAGGVVRIRPAVFSMYSADFQFLFMGSLFPFCIYVLPTWGLSMFMYLCSCSGQC</sequence>
<keyword evidence="1" id="KW-0812">Transmembrane</keyword>
<feature type="transmembrane region" description="Helical" evidence="1">
    <location>
        <begin position="58"/>
        <end position="77"/>
    </location>
</feature>
<accession>A0A4U5QD40</accession>